<evidence type="ECO:0000313" key="3">
    <source>
        <dbReference type="EMBL" id="EFJ39876.1"/>
    </source>
</evidence>
<dbReference type="AlphaFoldDB" id="D8UK72"/>
<feature type="compositionally biased region" description="Basic residues" evidence="1">
    <location>
        <begin position="385"/>
        <end position="394"/>
    </location>
</feature>
<accession>D8UK72</accession>
<feature type="compositionally biased region" description="Acidic residues" evidence="1">
    <location>
        <begin position="351"/>
        <end position="369"/>
    </location>
</feature>
<name>D8UK72_VOLCA</name>
<protein>
    <submittedName>
        <fullName evidence="3">Uncharacterized protein</fullName>
    </submittedName>
</protein>
<reference evidence="3 4" key="1">
    <citation type="journal article" date="2010" name="Science">
        <title>Genomic analysis of organismal complexity in the multicellular green alga Volvox carteri.</title>
        <authorList>
            <person name="Prochnik S.E."/>
            <person name="Umen J."/>
            <person name="Nedelcu A.M."/>
            <person name="Hallmann A."/>
            <person name="Miller S.M."/>
            <person name="Nishii I."/>
            <person name="Ferris P."/>
            <person name="Kuo A."/>
            <person name="Mitros T."/>
            <person name="Fritz-Laylin L.K."/>
            <person name="Hellsten U."/>
            <person name="Chapman J."/>
            <person name="Simakov O."/>
            <person name="Rensing S.A."/>
            <person name="Terry A."/>
            <person name="Pangilinan J."/>
            <person name="Kapitonov V."/>
            <person name="Jurka J."/>
            <person name="Salamov A."/>
            <person name="Shapiro H."/>
            <person name="Schmutz J."/>
            <person name="Grimwood J."/>
            <person name="Lindquist E."/>
            <person name="Lucas S."/>
            <person name="Grigoriev I.V."/>
            <person name="Schmitt R."/>
            <person name="Kirk D."/>
            <person name="Rokhsar D.S."/>
        </authorList>
    </citation>
    <scope>NUCLEOTIDE SEQUENCE [LARGE SCALE GENOMIC DNA]</scope>
    <source>
        <strain evidence="4">f. Nagariensis / Eve</strain>
    </source>
</reference>
<feature type="chain" id="PRO_5003124622" evidence="2">
    <location>
        <begin position="26"/>
        <end position="667"/>
    </location>
</feature>
<feature type="signal peptide" evidence="2">
    <location>
        <begin position="1"/>
        <end position="25"/>
    </location>
</feature>
<feature type="region of interest" description="Disordered" evidence="1">
    <location>
        <begin position="30"/>
        <end position="60"/>
    </location>
</feature>
<keyword evidence="2" id="KW-0732">Signal</keyword>
<dbReference type="KEGG" id="vcn:VOLCADRAFT_100434"/>
<gene>
    <name evidence="3" type="ORF">VOLCADRAFT_100434</name>
</gene>
<organism evidence="4">
    <name type="scientific">Volvox carteri f. nagariensis</name>
    <dbReference type="NCBI Taxonomy" id="3068"/>
    <lineage>
        <taxon>Eukaryota</taxon>
        <taxon>Viridiplantae</taxon>
        <taxon>Chlorophyta</taxon>
        <taxon>core chlorophytes</taxon>
        <taxon>Chlorophyceae</taxon>
        <taxon>CS clade</taxon>
        <taxon>Chlamydomonadales</taxon>
        <taxon>Volvocaceae</taxon>
        <taxon>Volvox</taxon>
    </lineage>
</organism>
<dbReference type="InParanoid" id="D8UK72"/>
<dbReference type="GeneID" id="9625806"/>
<evidence type="ECO:0000256" key="2">
    <source>
        <dbReference type="SAM" id="SignalP"/>
    </source>
</evidence>
<dbReference type="OrthoDB" id="547996at2759"/>
<evidence type="ECO:0000256" key="1">
    <source>
        <dbReference type="SAM" id="MobiDB-lite"/>
    </source>
</evidence>
<feature type="region of interest" description="Disordered" evidence="1">
    <location>
        <begin position="346"/>
        <end position="397"/>
    </location>
</feature>
<proteinExistence type="predicted"/>
<dbReference type="Proteomes" id="UP000001058">
    <property type="component" value="Unassembled WGS sequence"/>
</dbReference>
<feature type="compositionally biased region" description="Pro residues" evidence="1">
    <location>
        <begin position="87"/>
        <end position="96"/>
    </location>
</feature>
<dbReference type="EMBL" id="GL378439">
    <property type="protein sequence ID" value="EFJ39876.1"/>
    <property type="molecule type" value="Genomic_DNA"/>
</dbReference>
<keyword evidence="4" id="KW-1185">Reference proteome</keyword>
<feature type="compositionally biased region" description="Low complexity" evidence="1">
    <location>
        <begin position="31"/>
        <end position="47"/>
    </location>
</feature>
<dbReference type="RefSeq" id="XP_002959053.1">
    <property type="nucleotide sequence ID" value="XM_002959007.1"/>
</dbReference>
<sequence length="667" mass="68361">MGSAGPGAGCLAVFLVYTCALPIWAVPPASPSATTTTTAPTSSSRPALSQPPGSHQPVPAVAMSAPAAVAKPIAANGVVAAKAPRSSRPPPPPCSGPPVAAAGLATAAAAVGRSSSAKAANDLLTEMLHGRKAITATAAAAAGASSAAAPAAVDGGGGRGSAATTIASVAIAAAPAGTTDGVRLCSMQLNGAAGGASDRVETRPRKRPCLPLVAAALPLPPPPAAAAAVVQRLAAPESSRERRPNLVCLLQARSMGRLNPRGELWWWKSAGPRLEEVGCWNAAEGLRAVSVVHQDAVTQIEISGETDGRACLAVAQANELVRIVPYNVLRNFAEVRRIADREVAVAREDGDTNGDDSDGGDDDDDDEEEEKKGHLQGTCVNNVNRRSHRRRRRQPQTLPWLELVHAGRIRHPGGGGGYVGQGGDSGAAAAGARSSSSVLTLNTRSRVACIGWDPQRRGRLAVVDRSSSCITLLDLGWGPRSGGGEGGAGTWRMGAFTRSQLMCVGGGDVGGGAAARAMAYLKYGSPGAPYTLAAAGRAGGEGAVVHLWDERRGSQPISRLMCPGGASLVARMEPSLDARPLGRTARLQYGSEQRRLQSGLRSTSPVRSGWQLGSVGTVGGGWIPAARDQQLDDRPMGSQSYCGARTGVVGRLKGFSTLRFVLEVCKF</sequence>
<evidence type="ECO:0000313" key="4">
    <source>
        <dbReference type="Proteomes" id="UP000001058"/>
    </source>
</evidence>
<feature type="region of interest" description="Disordered" evidence="1">
    <location>
        <begin position="80"/>
        <end position="99"/>
    </location>
</feature>